<accession>A0A6L2L930</accession>
<dbReference type="PANTHER" id="PTHR34222:SF99">
    <property type="entry name" value="PROTEIN, PUTATIVE-RELATED"/>
    <property type="match status" value="1"/>
</dbReference>
<organism evidence="2">
    <name type="scientific">Tanacetum cinerariifolium</name>
    <name type="common">Dalmatian daisy</name>
    <name type="synonym">Chrysanthemum cinerariifolium</name>
    <dbReference type="NCBI Taxonomy" id="118510"/>
    <lineage>
        <taxon>Eukaryota</taxon>
        <taxon>Viridiplantae</taxon>
        <taxon>Streptophyta</taxon>
        <taxon>Embryophyta</taxon>
        <taxon>Tracheophyta</taxon>
        <taxon>Spermatophyta</taxon>
        <taxon>Magnoliopsida</taxon>
        <taxon>eudicotyledons</taxon>
        <taxon>Gunneridae</taxon>
        <taxon>Pentapetalae</taxon>
        <taxon>asterids</taxon>
        <taxon>campanulids</taxon>
        <taxon>Asterales</taxon>
        <taxon>Asteraceae</taxon>
        <taxon>Asteroideae</taxon>
        <taxon>Anthemideae</taxon>
        <taxon>Anthemidinae</taxon>
        <taxon>Tanacetum</taxon>
    </lineage>
</organism>
<dbReference type="Pfam" id="PF13976">
    <property type="entry name" value="gag_pre-integrs"/>
    <property type="match status" value="1"/>
</dbReference>
<gene>
    <name evidence="2" type="ORF">Tci_030206</name>
</gene>
<proteinExistence type="predicted"/>
<dbReference type="PANTHER" id="PTHR34222">
    <property type="entry name" value="GAG_PRE-INTEGRS DOMAIN-CONTAINING PROTEIN"/>
    <property type="match status" value="1"/>
</dbReference>
<dbReference type="EMBL" id="BKCJ010003966">
    <property type="protein sequence ID" value="GEU58228.1"/>
    <property type="molecule type" value="Genomic_DNA"/>
</dbReference>
<name>A0A6L2L930_TANCI</name>
<protein>
    <submittedName>
        <fullName evidence="2">Ribonuclease H-like domain-containing protein</fullName>
    </submittedName>
</protein>
<dbReference type="InterPro" id="IPR025724">
    <property type="entry name" value="GAG-pre-integrase_dom"/>
</dbReference>
<evidence type="ECO:0000313" key="2">
    <source>
        <dbReference type="EMBL" id="GEU58228.1"/>
    </source>
</evidence>
<evidence type="ECO:0000259" key="1">
    <source>
        <dbReference type="Pfam" id="PF13976"/>
    </source>
</evidence>
<dbReference type="AlphaFoldDB" id="A0A6L2L930"/>
<reference evidence="2" key="1">
    <citation type="journal article" date="2019" name="Sci. Rep.">
        <title>Draft genome of Tanacetum cinerariifolium, the natural source of mosquito coil.</title>
        <authorList>
            <person name="Yamashiro T."/>
            <person name="Shiraishi A."/>
            <person name="Satake H."/>
            <person name="Nakayama K."/>
        </authorList>
    </citation>
    <scope>NUCLEOTIDE SEQUENCE</scope>
</reference>
<feature type="domain" description="GAG-pre-integrase" evidence="1">
    <location>
        <begin position="238"/>
        <end position="282"/>
    </location>
</feature>
<sequence length="305" mass="35128">MQNVSSIADYYHKLNALRKQFDAMIELPKYVCNDSESFKKHNQLMKLIEFLMGLDDSYMQIRSFILSREFLPDVRYAYTIISSEESHRVASGSISDTNIQSKVIVNGKIVDSEANQHMTNSDKELDNVYDISHLKIKVTHSNGTEAFISNIRNLKLLNGLVQCDVLVIPEYYATLISVHKLAKDNKIFVIFDETRYYFLNQDLNLKKVLGIGNQCGELYYFNNEGIDINVCNYSLISCLTQHDWHCRLGHPADPVLNILKDNIGIENKSQTEFCETYQRAKQTREPFRLSDHNSSKLGDLIHLDL</sequence>
<comment type="caution">
    <text evidence="2">The sequence shown here is derived from an EMBL/GenBank/DDBJ whole genome shotgun (WGS) entry which is preliminary data.</text>
</comment>